<reference evidence="16 17" key="1">
    <citation type="submission" date="2022-10" db="EMBL/GenBank/DDBJ databases">
        <title>Aestuariibacter sp. AA17 isolated from Montipora capitata coral fragment.</title>
        <authorList>
            <person name="Emsley S.A."/>
            <person name="Pfannmuller K.M."/>
            <person name="Loughran R.M."/>
            <person name="Shlafstein M."/>
            <person name="Papke E."/>
            <person name="Saw J.H."/>
            <person name="Ushijima B."/>
            <person name="Videau P."/>
        </authorList>
    </citation>
    <scope>NUCLEOTIDE SEQUENCE [LARGE SCALE GENOMIC DNA]</scope>
    <source>
        <strain evidence="16 17">AA17</strain>
    </source>
</reference>
<evidence type="ECO:0000256" key="11">
    <source>
        <dbReference type="PROSITE-ProRule" id="PRU01360"/>
    </source>
</evidence>
<evidence type="ECO:0000256" key="7">
    <source>
        <dbReference type="ARBA" id="ARBA00023077"/>
    </source>
</evidence>
<dbReference type="InterPro" id="IPR036942">
    <property type="entry name" value="Beta-barrel_TonB_sf"/>
</dbReference>
<evidence type="ECO:0000256" key="10">
    <source>
        <dbReference type="ARBA" id="ARBA00023237"/>
    </source>
</evidence>
<dbReference type="InterPro" id="IPR000531">
    <property type="entry name" value="Beta-barrel_TonB"/>
</dbReference>
<dbReference type="RefSeq" id="WP_263713588.1">
    <property type="nucleotide sequence ID" value="NZ_JAOWKX010000010.1"/>
</dbReference>
<comment type="subcellular location">
    <subcellularLocation>
        <location evidence="1 11">Cell outer membrane</location>
        <topology evidence="1 11">Multi-pass membrane protein</topology>
    </subcellularLocation>
</comment>
<dbReference type="Gene3D" id="2.40.170.20">
    <property type="entry name" value="TonB-dependent receptor, beta-barrel domain"/>
    <property type="match status" value="1"/>
</dbReference>
<keyword evidence="8 11" id="KW-0472">Membrane</keyword>
<proteinExistence type="inferred from homology"/>
<keyword evidence="6 13" id="KW-0732">Signal</keyword>
<dbReference type="InterPro" id="IPR039426">
    <property type="entry name" value="TonB-dep_rcpt-like"/>
</dbReference>
<dbReference type="Pfam" id="PF07715">
    <property type="entry name" value="Plug"/>
    <property type="match status" value="1"/>
</dbReference>
<evidence type="ECO:0000256" key="9">
    <source>
        <dbReference type="ARBA" id="ARBA00023170"/>
    </source>
</evidence>
<dbReference type="InterPro" id="IPR012910">
    <property type="entry name" value="Plug_dom"/>
</dbReference>
<feature type="domain" description="TonB-dependent receptor plug" evidence="15">
    <location>
        <begin position="45"/>
        <end position="155"/>
    </location>
</feature>
<dbReference type="SUPFAM" id="SSF56935">
    <property type="entry name" value="Porins"/>
    <property type="match status" value="1"/>
</dbReference>
<evidence type="ECO:0000259" key="14">
    <source>
        <dbReference type="Pfam" id="PF00593"/>
    </source>
</evidence>
<gene>
    <name evidence="16" type="ORF">OE749_16510</name>
</gene>
<evidence type="ECO:0000313" key="16">
    <source>
        <dbReference type="EMBL" id="MCV2886298.1"/>
    </source>
</evidence>
<dbReference type="PROSITE" id="PS52016">
    <property type="entry name" value="TONB_DEPENDENT_REC_3"/>
    <property type="match status" value="1"/>
</dbReference>
<name>A0ABT3AC86_9ALTE</name>
<keyword evidence="10 11" id="KW-0998">Cell outer membrane</keyword>
<keyword evidence="7 12" id="KW-0798">TonB box</keyword>
<evidence type="ECO:0000256" key="1">
    <source>
        <dbReference type="ARBA" id="ARBA00004571"/>
    </source>
</evidence>
<comment type="similarity">
    <text evidence="2">Belongs to the TonB-dependent receptor family. Hemoglobin/haptoglobin binding protein subfamily.</text>
</comment>
<evidence type="ECO:0000256" key="13">
    <source>
        <dbReference type="SAM" id="SignalP"/>
    </source>
</evidence>
<dbReference type="InterPro" id="IPR037066">
    <property type="entry name" value="Plug_dom_sf"/>
</dbReference>
<evidence type="ECO:0000256" key="6">
    <source>
        <dbReference type="ARBA" id="ARBA00022729"/>
    </source>
</evidence>
<dbReference type="Gene3D" id="2.170.130.10">
    <property type="entry name" value="TonB-dependent receptor, plug domain"/>
    <property type="match status" value="1"/>
</dbReference>
<dbReference type="PANTHER" id="PTHR30069">
    <property type="entry name" value="TONB-DEPENDENT OUTER MEMBRANE RECEPTOR"/>
    <property type="match status" value="1"/>
</dbReference>
<keyword evidence="4 11" id="KW-1134">Transmembrane beta strand</keyword>
<feature type="chain" id="PRO_5046781722" evidence="13">
    <location>
        <begin position="26"/>
        <end position="681"/>
    </location>
</feature>
<comment type="caution">
    <text evidence="16">The sequence shown here is derived from an EMBL/GenBank/DDBJ whole genome shotgun (WGS) entry which is preliminary data.</text>
</comment>
<dbReference type="EMBL" id="JAOWKX010000010">
    <property type="protein sequence ID" value="MCV2886298.1"/>
    <property type="molecule type" value="Genomic_DNA"/>
</dbReference>
<keyword evidence="17" id="KW-1185">Reference proteome</keyword>
<keyword evidence="5 11" id="KW-0812">Transmembrane</keyword>
<organism evidence="16 17">
    <name type="scientific">Fluctibacter corallii</name>
    <dbReference type="NCBI Taxonomy" id="2984329"/>
    <lineage>
        <taxon>Bacteria</taxon>
        <taxon>Pseudomonadati</taxon>
        <taxon>Pseudomonadota</taxon>
        <taxon>Gammaproteobacteria</taxon>
        <taxon>Alteromonadales</taxon>
        <taxon>Alteromonadaceae</taxon>
        <taxon>Fluctibacter</taxon>
    </lineage>
</organism>
<dbReference type="Proteomes" id="UP001652504">
    <property type="component" value="Unassembled WGS sequence"/>
</dbReference>
<dbReference type="Pfam" id="PF00593">
    <property type="entry name" value="TonB_dep_Rec_b-barrel"/>
    <property type="match status" value="1"/>
</dbReference>
<protein>
    <submittedName>
        <fullName evidence="16">TonB-dependent receptor</fullName>
    </submittedName>
</protein>
<evidence type="ECO:0000256" key="3">
    <source>
        <dbReference type="ARBA" id="ARBA00022448"/>
    </source>
</evidence>
<evidence type="ECO:0000256" key="4">
    <source>
        <dbReference type="ARBA" id="ARBA00022452"/>
    </source>
</evidence>
<feature type="signal peptide" evidence="13">
    <location>
        <begin position="1"/>
        <end position="25"/>
    </location>
</feature>
<evidence type="ECO:0000256" key="5">
    <source>
        <dbReference type="ARBA" id="ARBA00022692"/>
    </source>
</evidence>
<keyword evidence="9 16" id="KW-0675">Receptor</keyword>
<accession>A0ABT3AC86</accession>
<sequence length="681" mass="76399">MIKLATSLPIVVSILTTSLSHPSFANDNMLETITITASRSDKPLHDVNHNISLIDEQLLSLFNHEHINQIMFNTPGAWISRGNGQEHLTAIRSPVLTGAGSCGAFYVAQDGISLRGPAFCNANQLFDSHSEAARRIEVIRGASGVEYGSNAVHGVINILSPSPLTSSSSNIANITLGPDEFVKAALSLKHLNDNSATQLDTHFSEDSGFQDSSGYEQQKISLIHENTNEDTHFKWVLSATNLNQETAGFIQGPLAYKDDGLQTQNPNPEAYRDTQSARLYGIITHSLNETMQFTISPYVRWTDMQFLQHYLPWKATEENSQLGGGVKSTITLNSNALKTTLGLDIDVTQGALLEFQDEPFSPSIPVGVHYDYDVTVQQYSPFSLVEYSLSEALTISGGIRYEYMYFDYENKTDTLSACEPSVTSCRFYRPDDQTRSFNNWSWQIGGRYVVSESVIAFTRINQGYRAPQATELFRLQAGQQSAELNSERINAFEVGVRGKLADIDFELTSFVMEKSHFIFQDTQRQNISNGETRHHGLELHASQMRDSGTYWRVNGTLAKHRYDNSLMLSRTVINGNEIDTAPEHIASVALGKKWKHGHTFELEWLHMGNYYLNPENTAEYAGHNVFNLRSTLRIAPELNLHLSVLNLLDKDYAERADFAFGNERYFVGEPRSLFVGIQWQW</sequence>
<evidence type="ECO:0000256" key="12">
    <source>
        <dbReference type="RuleBase" id="RU003357"/>
    </source>
</evidence>
<evidence type="ECO:0000259" key="15">
    <source>
        <dbReference type="Pfam" id="PF07715"/>
    </source>
</evidence>
<feature type="domain" description="TonB-dependent receptor-like beta-barrel" evidence="14">
    <location>
        <begin position="224"/>
        <end position="647"/>
    </location>
</feature>
<dbReference type="PANTHER" id="PTHR30069:SF29">
    <property type="entry name" value="HEMOGLOBIN AND HEMOGLOBIN-HAPTOGLOBIN-BINDING PROTEIN 1-RELATED"/>
    <property type="match status" value="1"/>
</dbReference>
<evidence type="ECO:0000256" key="8">
    <source>
        <dbReference type="ARBA" id="ARBA00023136"/>
    </source>
</evidence>
<keyword evidence="3 11" id="KW-0813">Transport</keyword>
<evidence type="ECO:0000256" key="2">
    <source>
        <dbReference type="ARBA" id="ARBA00008143"/>
    </source>
</evidence>
<evidence type="ECO:0000313" key="17">
    <source>
        <dbReference type="Proteomes" id="UP001652504"/>
    </source>
</evidence>